<dbReference type="GO" id="GO:0032259">
    <property type="term" value="P:methylation"/>
    <property type="evidence" value="ECO:0007669"/>
    <property type="project" value="UniProtKB-KW"/>
</dbReference>
<reference evidence="1" key="1">
    <citation type="submission" date="2018-10" db="EMBL/GenBank/DDBJ databases">
        <title>Hidden diversity of soil giant viruses.</title>
        <authorList>
            <person name="Schulz F."/>
            <person name="Alteio L."/>
            <person name="Goudeau D."/>
            <person name="Ryan E.M."/>
            <person name="Malmstrom R.R."/>
            <person name="Blanchard J."/>
            <person name="Woyke T."/>
        </authorList>
    </citation>
    <scope>NUCLEOTIDE SEQUENCE</scope>
    <source>
        <strain evidence="1">EDV1</strain>
    </source>
</reference>
<proteinExistence type="predicted"/>
<evidence type="ECO:0000313" key="1">
    <source>
        <dbReference type="EMBL" id="AYV78325.1"/>
    </source>
</evidence>
<dbReference type="InterPro" id="IPR029063">
    <property type="entry name" value="SAM-dependent_MTases_sf"/>
</dbReference>
<sequence length="86" mass="9896">KGLFQNTVPITVIPKIAILRLDGDYYESTMVVLEAYYFNITKGGYIIVDDYNNDFLACKQAVDDFRKKHNITNVIQQSNGAIYWQV</sequence>
<dbReference type="Pfam" id="PF05711">
    <property type="entry name" value="TylF"/>
    <property type="match status" value="1"/>
</dbReference>
<gene>
    <name evidence="1" type="ORF">Edafosvirus9_39</name>
</gene>
<accession>A0A3G4ZTV5</accession>
<dbReference type="PANTHER" id="PTHR40036">
    <property type="entry name" value="MACROCIN O-METHYLTRANSFERASE"/>
    <property type="match status" value="1"/>
</dbReference>
<feature type="non-terminal residue" evidence="1">
    <location>
        <position position="1"/>
    </location>
</feature>
<dbReference type="GO" id="GO:0008168">
    <property type="term" value="F:methyltransferase activity"/>
    <property type="evidence" value="ECO:0007669"/>
    <property type="project" value="UniProtKB-KW"/>
</dbReference>
<dbReference type="InterPro" id="IPR008884">
    <property type="entry name" value="TylF_MeTrfase"/>
</dbReference>
<keyword evidence="1" id="KW-0808">Transferase</keyword>
<name>A0A3G4ZTV5_9VIRU</name>
<keyword evidence="1" id="KW-0489">Methyltransferase</keyword>
<organism evidence="1">
    <name type="scientific">Edafosvirus sp</name>
    <dbReference type="NCBI Taxonomy" id="2487765"/>
    <lineage>
        <taxon>Viruses</taxon>
        <taxon>Varidnaviria</taxon>
        <taxon>Bamfordvirae</taxon>
        <taxon>Nucleocytoviricota</taxon>
        <taxon>Megaviricetes</taxon>
        <taxon>Imitervirales</taxon>
        <taxon>Mimiviridae</taxon>
        <taxon>Klosneuvirinae</taxon>
    </lineage>
</organism>
<protein>
    <submittedName>
        <fullName evidence="1">Macrocin o-methyltransferase</fullName>
    </submittedName>
</protein>
<dbReference type="Gene3D" id="3.40.50.150">
    <property type="entry name" value="Vaccinia Virus protein VP39"/>
    <property type="match status" value="1"/>
</dbReference>
<dbReference type="PANTHER" id="PTHR40036:SF1">
    <property type="entry name" value="MACROCIN O-METHYLTRANSFERASE"/>
    <property type="match status" value="1"/>
</dbReference>
<dbReference type="EMBL" id="MK072074">
    <property type="protein sequence ID" value="AYV78325.1"/>
    <property type="molecule type" value="Genomic_DNA"/>
</dbReference>